<dbReference type="Gene3D" id="3.40.50.1820">
    <property type="entry name" value="alpha/beta hydrolase"/>
    <property type="match status" value="1"/>
</dbReference>
<dbReference type="EMBL" id="KQ085979">
    <property type="protein sequence ID" value="KLO12392.1"/>
    <property type="molecule type" value="Genomic_DNA"/>
</dbReference>
<name>A0A0H2RL79_9AGAM</name>
<evidence type="ECO:0000313" key="4">
    <source>
        <dbReference type="Proteomes" id="UP000053477"/>
    </source>
</evidence>
<dbReference type="STRING" id="27342.A0A0H2RL79"/>
<dbReference type="InterPro" id="IPR029058">
    <property type="entry name" value="AB_hydrolase_fold"/>
</dbReference>
<sequence>MEAIKNIDSSVLLGTLQPSIEAFSPLLEKRREVIESVKRETFQYGATERQSLDVYYPAASETNKKPPILIYVYGGGFTTGERIYPAPLDLVHKNVGAFFAARGILTVIPDYRLSPQAVYPDPVEDVRDAFRYVVANLTEVGDTSRIFFAPHSAGGSIVLSMLLSENPRFVELGEMKAHIRGVAPRGAGYHYDYKVIPKVVWPMMDKFYGSEELAGQRTPLQLLKVASMETLDSFPHLFAMRSENEPPYIIPETEFVALFEQRTGRKVEINTAKGHVHMSAHLALNSGEGEEWGEDLANWVKGEVSRTIILFSSPEIRRRSHLAVICWEDRIVINQRGDRLDCGSGTGFKCSSAFRPGSRARSSWRVRGPLCREVLYVHETAPVRNKMNY</sequence>
<dbReference type="InterPro" id="IPR050300">
    <property type="entry name" value="GDXG_lipolytic_enzyme"/>
</dbReference>
<dbReference type="InterPro" id="IPR049492">
    <property type="entry name" value="BD-FAE-like_dom"/>
</dbReference>
<keyword evidence="4" id="KW-1185">Reference proteome</keyword>
<dbReference type="SUPFAM" id="SSF53474">
    <property type="entry name" value="alpha/beta-Hydrolases"/>
    <property type="match status" value="1"/>
</dbReference>
<gene>
    <name evidence="3" type="ORF">SCHPADRAFT_423421</name>
</gene>
<dbReference type="OrthoDB" id="433474at2759"/>
<dbReference type="InParanoid" id="A0A0H2RL79"/>
<dbReference type="GO" id="GO:0016787">
    <property type="term" value="F:hydrolase activity"/>
    <property type="evidence" value="ECO:0007669"/>
    <property type="project" value="UniProtKB-KW"/>
</dbReference>
<proteinExistence type="predicted"/>
<dbReference type="AlphaFoldDB" id="A0A0H2RL79"/>
<organism evidence="3 4">
    <name type="scientific">Schizopora paradoxa</name>
    <dbReference type="NCBI Taxonomy" id="27342"/>
    <lineage>
        <taxon>Eukaryota</taxon>
        <taxon>Fungi</taxon>
        <taxon>Dikarya</taxon>
        <taxon>Basidiomycota</taxon>
        <taxon>Agaricomycotina</taxon>
        <taxon>Agaricomycetes</taxon>
        <taxon>Hymenochaetales</taxon>
        <taxon>Schizoporaceae</taxon>
        <taxon>Schizopora</taxon>
    </lineage>
</organism>
<feature type="domain" description="BD-FAE-like" evidence="2">
    <location>
        <begin position="52"/>
        <end position="166"/>
    </location>
</feature>
<dbReference type="PANTHER" id="PTHR48081:SF33">
    <property type="entry name" value="KYNURENINE FORMAMIDASE"/>
    <property type="match status" value="1"/>
</dbReference>
<keyword evidence="1 3" id="KW-0378">Hydrolase</keyword>
<dbReference type="Proteomes" id="UP000053477">
    <property type="component" value="Unassembled WGS sequence"/>
</dbReference>
<dbReference type="Pfam" id="PF20434">
    <property type="entry name" value="BD-FAE"/>
    <property type="match status" value="1"/>
</dbReference>
<accession>A0A0H2RL79</accession>
<protein>
    <submittedName>
        <fullName evidence="3">Alpha/beta-hydrolase</fullName>
    </submittedName>
</protein>
<evidence type="ECO:0000256" key="1">
    <source>
        <dbReference type="ARBA" id="ARBA00022801"/>
    </source>
</evidence>
<evidence type="ECO:0000259" key="2">
    <source>
        <dbReference type="Pfam" id="PF20434"/>
    </source>
</evidence>
<evidence type="ECO:0000313" key="3">
    <source>
        <dbReference type="EMBL" id="KLO12392.1"/>
    </source>
</evidence>
<dbReference type="PANTHER" id="PTHR48081">
    <property type="entry name" value="AB HYDROLASE SUPERFAMILY PROTEIN C4A8.06C"/>
    <property type="match status" value="1"/>
</dbReference>
<reference evidence="3 4" key="1">
    <citation type="submission" date="2015-04" db="EMBL/GenBank/DDBJ databases">
        <title>Complete genome sequence of Schizopora paradoxa KUC8140, a cosmopolitan wood degrader in East Asia.</title>
        <authorList>
            <consortium name="DOE Joint Genome Institute"/>
            <person name="Min B."/>
            <person name="Park H."/>
            <person name="Jang Y."/>
            <person name="Kim J.-J."/>
            <person name="Kim K.H."/>
            <person name="Pangilinan J."/>
            <person name="Lipzen A."/>
            <person name="Riley R."/>
            <person name="Grigoriev I.V."/>
            <person name="Spatafora J.W."/>
            <person name="Choi I.-G."/>
        </authorList>
    </citation>
    <scope>NUCLEOTIDE SEQUENCE [LARGE SCALE GENOMIC DNA]</scope>
    <source>
        <strain evidence="3 4">KUC8140</strain>
    </source>
</reference>